<name>A0A5A5TIW4_9CHLR</name>
<proteinExistence type="predicted"/>
<reference evidence="3 4" key="1">
    <citation type="submission" date="2019-01" db="EMBL/GenBank/DDBJ databases">
        <title>Draft genome sequence of Dictyobacter sp. Uno17.</title>
        <authorList>
            <person name="Wang C.M."/>
            <person name="Zheng Y."/>
            <person name="Sakai Y."/>
            <person name="Abe K."/>
            <person name="Yokota A."/>
            <person name="Yabe S."/>
        </authorList>
    </citation>
    <scope>NUCLEOTIDE SEQUENCE [LARGE SCALE GENOMIC DNA]</scope>
    <source>
        <strain evidence="3 4">Uno17</strain>
    </source>
</reference>
<comment type="caution">
    <text evidence="3">The sequence shown here is derived from an EMBL/GenBank/DDBJ whole genome shotgun (WGS) entry which is preliminary data.</text>
</comment>
<dbReference type="EMBL" id="BIXY01000097">
    <property type="protein sequence ID" value="GCF11158.1"/>
    <property type="molecule type" value="Genomic_DNA"/>
</dbReference>
<accession>A0A5A5TIW4</accession>
<sequence>MRSSARHFSPGLLAISLLVFLSGCGSATQAVESHPAIPMHLSAPTVSTSLILTSTPTPREALPVHIRIPAIGVDADIEQVSILSTGNLDTPQINPWDETGWYKDGARPGEQGSAVIDGHVDRPGGGPAVFWNLRDMKPGDEVIITTQSGAQLHFSTTRRIAYPPSQAPLQGIFGDNSGKYLNLITCAGDWVPSQHQTTLRMVVFTRLQS</sequence>
<evidence type="ECO:0000313" key="4">
    <source>
        <dbReference type="Proteomes" id="UP000322530"/>
    </source>
</evidence>
<dbReference type="InterPro" id="IPR005754">
    <property type="entry name" value="Sortase"/>
</dbReference>
<dbReference type="GO" id="GO:0016787">
    <property type="term" value="F:hydrolase activity"/>
    <property type="evidence" value="ECO:0007669"/>
    <property type="project" value="UniProtKB-KW"/>
</dbReference>
<dbReference type="RefSeq" id="WP_235932679.1">
    <property type="nucleotide sequence ID" value="NZ_BIXY01000097.1"/>
</dbReference>
<dbReference type="Gene3D" id="2.40.260.10">
    <property type="entry name" value="Sortase"/>
    <property type="match status" value="1"/>
</dbReference>
<protein>
    <submittedName>
        <fullName evidence="3">Class F sortase</fullName>
    </submittedName>
</protein>
<dbReference type="Pfam" id="PF04203">
    <property type="entry name" value="Sortase"/>
    <property type="match status" value="1"/>
</dbReference>
<dbReference type="InterPro" id="IPR042001">
    <property type="entry name" value="Sortase_F"/>
</dbReference>
<organism evidence="3 4">
    <name type="scientific">Dictyobacter arantiisoli</name>
    <dbReference type="NCBI Taxonomy" id="2014874"/>
    <lineage>
        <taxon>Bacteria</taxon>
        <taxon>Bacillati</taxon>
        <taxon>Chloroflexota</taxon>
        <taxon>Ktedonobacteria</taxon>
        <taxon>Ktedonobacterales</taxon>
        <taxon>Dictyobacteraceae</taxon>
        <taxon>Dictyobacter</taxon>
    </lineage>
</organism>
<evidence type="ECO:0000256" key="2">
    <source>
        <dbReference type="SAM" id="SignalP"/>
    </source>
</evidence>
<feature type="signal peptide" evidence="2">
    <location>
        <begin position="1"/>
        <end position="27"/>
    </location>
</feature>
<gene>
    <name evidence="3" type="ORF">KDI_47220</name>
</gene>
<evidence type="ECO:0000256" key="1">
    <source>
        <dbReference type="ARBA" id="ARBA00022801"/>
    </source>
</evidence>
<dbReference type="CDD" id="cd05829">
    <property type="entry name" value="Sortase_F"/>
    <property type="match status" value="1"/>
</dbReference>
<evidence type="ECO:0000313" key="3">
    <source>
        <dbReference type="EMBL" id="GCF11158.1"/>
    </source>
</evidence>
<feature type="chain" id="PRO_5022947465" evidence="2">
    <location>
        <begin position="28"/>
        <end position="209"/>
    </location>
</feature>
<keyword evidence="2" id="KW-0732">Signal</keyword>
<keyword evidence="1" id="KW-0378">Hydrolase</keyword>
<dbReference type="AlphaFoldDB" id="A0A5A5TIW4"/>
<dbReference type="Proteomes" id="UP000322530">
    <property type="component" value="Unassembled WGS sequence"/>
</dbReference>
<dbReference type="PROSITE" id="PS51257">
    <property type="entry name" value="PROKAR_LIPOPROTEIN"/>
    <property type="match status" value="1"/>
</dbReference>
<dbReference type="InterPro" id="IPR023365">
    <property type="entry name" value="Sortase_dom-sf"/>
</dbReference>
<keyword evidence="4" id="KW-1185">Reference proteome</keyword>
<dbReference type="SUPFAM" id="SSF63817">
    <property type="entry name" value="Sortase"/>
    <property type="match status" value="1"/>
</dbReference>